<dbReference type="Gene3D" id="1.10.287.110">
    <property type="entry name" value="DnaJ domain"/>
    <property type="match status" value="1"/>
</dbReference>
<keyword evidence="2" id="KW-1133">Transmembrane helix</keyword>
<dbReference type="Pfam" id="PF00226">
    <property type="entry name" value="DnaJ"/>
    <property type="match status" value="1"/>
</dbReference>
<evidence type="ECO:0000259" key="4">
    <source>
        <dbReference type="PROSITE" id="PS50076"/>
    </source>
</evidence>
<dbReference type="InterPro" id="IPR001623">
    <property type="entry name" value="DnaJ_domain"/>
</dbReference>
<dbReference type="Gene3D" id="3.40.30.10">
    <property type="entry name" value="Glutaredoxin"/>
    <property type="match status" value="1"/>
</dbReference>
<dbReference type="InterPro" id="IPR036249">
    <property type="entry name" value="Thioredoxin-like_sf"/>
</dbReference>
<proteinExistence type="predicted"/>
<feature type="region of interest" description="Disordered" evidence="1">
    <location>
        <begin position="554"/>
        <end position="579"/>
    </location>
</feature>
<feature type="transmembrane region" description="Helical" evidence="2">
    <location>
        <begin position="523"/>
        <end position="546"/>
    </location>
</feature>
<keyword evidence="2" id="KW-0812">Transmembrane</keyword>
<dbReference type="PRINTS" id="PR00625">
    <property type="entry name" value="JDOMAIN"/>
</dbReference>
<dbReference type="PANTHER" id="PTHR44303:SF2">
    <property type="entry name" value="DNAJ HOMOLOG SUBFAMILY C MEMBER 16"/>
    <property type="match status" value="1"/>
</dbReference>
<dbReference type="EMBL" id="CAJGYM010000053">
    <property type="protein sequence ID" value="CAD6195313.1"/>
    <property type="molecule type" value="Genomic_DNA"/>
</dbReference>
<keyword evidence="2" id="KW-0472">Membrane</keyword>
<evidence type="ECO:0000256" key="3">
    <source>
        <dbReference type="SAM" id="SignalP"/>
    </source>
</evidence>
<evidence type="ECO:0000256" key="1">
    <source>
        <dbReference type="SAM" id="MobiDB-lite"/>
    </source>
</evidence>
<dbReference type="SUPFAM" id="SSF46565">
    <property type="entry name" value="Chaperone J-domain"/>
    <property type="match status" value="1"/>
</dbReference>
<dbReference type="InterPro" id="IPR018253">
    <property type="entry name" value="DnaJ_domain_CS"/>
</dbReference>
<dbReference type="Proteomes" id="UP000835052">
    <property type="component" value="Unassembled WGS sequence"/>
</dbReference>
<name>A0A8S1HFH6_9PELO</name>
<comment type="caution">
    <text evidence="5">The sequence shown here is derived from an EMBL/GenBank/DDBJ whole genome shotgun (WGS) entry which is preliminary data.</text>
</comment>
<reference evidence="5" key="1">
    <citation type="submission" date="2020-10" db="EMBL/GenBank/DDBJ databases">
        <authorList>
            <person name="Kikuchi T."/>
        </authorList>
    </citation>
    <scope>NUCLEOTIDE SEQUENCE</scope>
    <source>
        <strain evidence="5">NKZ352</strain>
    </source>
</reference>
<dbReference type="AlphaFoldDB" id="A0A8S1HFH6"/>
<evidence type="ECO:0000256" key="2">
    <source>
        <dbReference type="SAM" id="Phobius"/>
    </source>
</evidence>
<dbReference type="PANTHER" id="PTHR44303">
    <property type="entry name" value="DNAJ HOMOLOG SUBFAMILY C MEMBER 16"/>
    <property type="match status" value="1"/>
</dbReference>
<protein>
    <recommendedName>
        <fullName evidence="4">J domain-containing protein</fullName>
    </recommendedName>
</protein>
<feature type="compositionally biased region" description="Basic and acidic residues" evidence="1">
    <location>
        <begin position="559"/>
        <end position="579"/>
    </location>
</feature>
<keyword evidence="3" id="KW-0732">Signal</keyword>
<dbReference type="PROSITE" id="PS00636">
    <property type="entry name" value="DNAJ_1"/>
    <property type="match status" value="1"/>
</dbReference>
<dbReference type="CDD" id="cd06257">
    <property type="entry name" value="DnaJ"/>
    <property type="match status" value="1"/>
</dbReference>
<evidence type="ECO:0000313" key="5">
    <source>
        <dbReference type="EMBL" id="CAD6195313.1"/>
    </source>
</evidence>
<organism evidence="5 6">
    <name type="scientific">Caenorhabditis auriculariae</name>
    <dbReference type="NCBI Taxonomy" id="2777116"/>
    <lineage>
        <taxon>Eukaryota</taxon>
        <taxon>Metazoa</taxon>
        <taxon>Ecdysozoa</taxon>
        <taxon>Nematoda</taxon>
        <taxon>Chromadorea</taxon>
        <taxon>Rhabditida</taxon>
        <taxon>Rhabditina</taxon>
        <taxon>Rhabditomorpha</taxon>
        <taxon>Rhabditoidea</taxon>
        <taxon>Rhabditidae</taxon>
        <taxon>Peloderinae</taxon>
        <taxon>Caenorhabditis</taxon>
    </lineage>
</organism>
<feature type="chain" id="PRO_5035826805" description="J domain-containing protein" evidence="3">
    <location>
        <begin position="17"/>
        <end position="803"/>
    </location>
</feature>
<sequence length="803" mass="92271">MRLAILLASAAILALADYPEDPYAVLGLSRRASQKEVKSAYKSLAKEWHPDKNQSPDASEKFMAISKAYEVLSDPLKRERYDKFGTFDESPQGRNAPGAGFDPFFGFGFGAFEDGFFANHRISLRQYTQTILEKSNEQPFIIYAYSNYCQLCFRLQNVWKAAVHDLEPLGYGIGTVNAMSDGNLLEKLRVTQLPTIVAVVEGRVVPLRHNMVHINDRIIRQFAQKVIPTYFITRVNSQASLTKFVEQWKTSNKVSVVILGATPEPRTRYLLAAMLYSQFARFAYVHLGDPSDEVASLRQSLLVKCTQCENVLIYNDFKESDAVGRLSISHANQLTKESLDSLIEKHKLLTLPRLSSMALLDAVCPVSSRSPRLLCVILPVTSSGAEAVHVDAFREFVKENGAAWAAKKIHFAYVFVDKQSDWMRPFVEKRKGQMSENSRDLLVIWRLEYVKVKFAWLEGAWTGRRQQTEEAIVKVVENKIRLDDVARLSIMTNEYALSWFTRWCRALWRMLETLWFYVTQEEAYIVLSAVGTFLVIMLGGYALNYVNQSEDFKKKPKTNRTEKDADWHPDDPKVKKDQESVSQLKAQRMMSTMKPLMHELRAETYFGMIRLLKPGCRSLVLIVDEESQERLTQQFAQYIYPIRNNKTFSFGFLVVDKNLPWFRKLLEHTLPLGEDATPKDGETTLYEKLKSINPRQTVGTVLALCGWKLYFSIYHPKHAECSRRFLADSDEDFSDSDDYDGVFGRGSEELGATREEKARLQRNVSRRYVNVENVLNGFPNWLDRLLEGSIRRYYIPEWPDNLK</sequence>
<dbReference type="PROSITE" id="PS50076">
    <property type="entry name" value="DNAJ_2"/>
    <property type="match status" value="1"/>
</dbReference>
<keyword evidence="6" id="KW-1185">Reference proteome</keyword>
<evidence type="ECO:0000313" key="6">
    <source>
        <dbReference type="Proteomes" id="UP000835052"/>
    </source>
</evidence>
<dbReference type="SUPFAM" id="SSF52833">
    <property type="entry name" value="Thioredoxin-like"/>
    <property type="match status" value="1"/>
</dbReference>
<dbReference type="InterPro" id="IPR036869">
    <property type="entry name" value="J_dom_sf"/>
</dbReference>
<accession>A0A8S1HFH6</accession>
<gene>
    <name evidence="5" type="ORF">CAUJ_LOCUS11232</name>
</gene>
<feature type="signal peptide" evidence="3">
    <location>
        <begin position="1"/>
        <end position="16"/>
    </location>
</feature>
<dbReference type="InterPro" id="IPR052448">
    <property type="entry name" value="DnaJ_C16_autophagy_reg"/>
</dbReference>
<feature type="domain" description="J" evidence="4">
    <location>
        <begin position="21"/>
        <end position="85"/>
    </location>
</feature>
<dbReference type="OrthoDB" id="10065037at2759"/>
<dbReference type="SMART" id="SM00271">
    <property type="entry name" value="DnaJ"/>
    <property type="match status" value="1"/>
</dbReference>